<dbReference type="EMBL" id="CAJPIN010004433">
    <property type="protein sequence ID" value="CAG2056827.1"/>
    <property type="molecule type" value="Genomic_DNA"/>
</dbReference>
<reference evidence="2" key="1">
    <citation type="submission" date="2021-03" db="EMBL/GenBank/DDBJ databases">
        <authorList>
            <person name="Tran Van P."/>
        </authorList>
    </citation>
    <scope>NUCLEOTIDE SEQUENCE</scope>
</reference>
<evidence type="ECO:0008006" key="4">
    <source>
        <dbReference type="Google" id="ProtNLM"/>
    </source>
</evidence>
<keyword evidence="1" id="KW-0175">Coiled coil</keyword>
<dbReference type="Pfam" id="PF20867">
    <property type="entry name" value="UVSSA_N"/>
    <property type="match status" value="1"/>
</dbReference>
<dbReference type="InterPro" id="IPR018610">
    <property type="entry name" value="UVSSA"/>
</dbReference>
<gene>
    <name evidence="2" type="ORF">TPAB3V08_LOCUS3811</name>
</gene>
<evidence type="ECO:0000256" key="1">
    <source>
        <dbReference type="SAM" id="Coils"/>
    </source>
</evidence>
<comment type="caution">
    <text evidence="2">The sequence shown here is derived from an EMBL/GenBank/DDBJ whole genome shotgun (WGS) entry which is preliminary data.</text>
</comment>
<sequence>MAGKFVTPLITASEWCVERKTTASSITAIINLVQAYMVFDDLSVVVIENKIRHSNDYVERVYHLVIHQLGKEHAEIRYSAFQICDELFRRSHVFRELLVSNLQYVMEVTAETCPDRPLPPPRAVALDLKKLALRVIQEWNKEFGDGYKKLHLGFNFLKHCKKVDFNALEMENSAERERQRELERRQNNLNNERIKKINNEIK</sequence>
<dbReference type="PANTHER" id="PTHR28670">
    <property type="entry name" value="UV-STIMULATED SCAFFOLD PROTEIN A"/>
    <property type="match status" value="1"/>
</dbReference>
<proteinExistence type="predicted"/>
<dbReference type="InterPro" id="IPR049408">
    <property type="entry name" value="UVSSA_N_a-solenoid_rpt"/>
</dbReference>
<evidence type="ECO:0000313" key="2">
    <source>
        <dbReference type="EMBL" id="CAG2056827.1"/>
    </source>
</evidence>
<name>A0ABN7NQD6_TIMPD</name>
<feature type="coiled-coil region" evidence="1">
    <location>
        <begin position="165"/>
        <end position="199"/>
    </location>
</feature>
<organism evidence="2 3">
    <name type="scientific">Timema podura</name>
    <name type="common">Walking stick</name>
    <dbReference type="NCBI Taxonomy" id="61482"/>
    <lineage>
        <taxon>Eukaryota</taxon>
        <taxon>Metazoa</taxon>
        <taxon>Ecdysozoa</taxon>
        <taxon>Arthropoda</taxon>
        <taxon>Hexapoda</taxon>
        <taxon>Insecta</taxon>
        <taxon>Pterygota</taxon>
        <taxon>Neoptera</taxon>
        <taxon>Polyneoptera</taxon>
        <taxon>Phasmatodea</taxon>
        <taxon>Timematodea</taxon>
        <taxon>Timematoidea</taxon>
        <taxon>Timematidae</taxon>
        <taxon>Timema</taxon>
    </lineage>
</organism>
<keyword evidence="3" id="KW-1185">Reference proteome</keyword>
<dbReference type="Proteomes" id="UP001153148">
    <property type="component" value="Unassembled WGS sequence"/>
</dbReference>
<dbReference type="PANTHER" id="PTHR28670:SF1">
    <property type="entry name" value="UV-STIMULATED SCAFFOLD PROTEIN A"/>
    <property type="match status" value="1"/>
</dbReference>
<feature type="non-terminal residue" evidence="2">
    <location>
        <position position="202"/>
    </location>
</feature>
<evidence type="ECO:0000313" key="3">
    <source>
        <dbReference type="Proteomes" id="UP001153148"/>
    </source>
</evidence>
<protein>
    <recommendedName>
        <fullName evidence="4">VHS domain-containing protein</fullName>
    </recommendedName>
</protein>
<accession>A0ABN7NQD6</accession>